<evidence type="ECO:0000256" key="3">
    <source>
        <dbReference type="RuleBase" id="RU363019"/>
    </source>
</evidence>
<dbReference type="SUPFAM" id="SSF50891">
    <property type="entry name" value="Cyclophilin-like"/>
    <property type="match status" value="1"/>
</dbReference>
<feature type="domain" description="PPIase cyclophilin-type" evidence="4">
    <location>
        <begin position="18"/>
        <end position="154"/>
    </location>
</feature>
<dbReference type="PROSITE" id="PS00170">
    <property type="entry name" value="CSA_PPIASE_1"/>
    <property type="match status" value="1"/>
</dbReference>
<dbReference type="PROSITE" id="PS50072">
    <property type="entry name" value="CSA_PPIASE_2"/>
    <property type="match status" value="1"/>
</dbReference>
<comment type="catalytic activity">
    <reaction evidence="3">
        <text>[protein]-peptidylproline (omega=180) = [protein]-peptidylproline (omega=0)</text>
        <dbReference type="Rhea" id="RHEA:16237"/>
        <dbReference type="Rhea" id="RHEA-COMP:10747"/>
        <dbReference type="Rhea" id="RHEA-COMP:10748"/>
        <dbReference type="ChEBI" id="CHEBI:83833"/>
        <dbReference type="ChEBI" id="CHEBI:83834"/>
        <dbReference type="EC" id="5.2.1.8"/>
    </reaction>
</comment>
<keyword evidence="2 3" id="KW-0413">Isomerase</keyword>
<evidence type="ECO:0000259" key="4">
    <source>
        <dbReference type="PROSITE" id="PS50072"/>
    </source>
</evidence>
<dbReference type="Proteomes" id="UP000739538">
    <property type="component" value="Unassembled WGS sequence"/>
</dbReference>
<evidence type="ECO:0000313" key="6">
    <source>
        <dbReference type="Proteomes" id="UP000739538"/>
    </source>
</evidence>
<proteinExistence type="inferred from homology"/>
<dbReference type="Gene3D" id="2.40.100.10">
    <property type="entry name" value="Cyclophilin-like"/>
    <property type="match status" value="1"/>
</dbReference>
<organism evidence="5 6">
    <name type="scientific">Eiseniibacteriota bacterium</name>
    <dbReference type="NCBI Taxonomy" id="2212470"/>
    <lineage>
        <taxon>Bacteria</taxon>
        <taxon>Candidatus Eiseniibacteriota</taxon>
    </lineage>
</organism>
<dbReference type="EMBL" id="JAGQHS010000020">
    <property type="protein sequence ID" value="MCA9755342.1"/>
    <property type="molecule type" value="Genomic_DNA"/>
</dbReference>
<reference evidence="5" key="2">
    <citation type="journal article" date="2021" name="Microbiome">
        <title>Successional dynamics and alternative stable states in a saline activated sludge microbial community over 9 years.</title>
        <authorList>
            <person name="Wang Y."/>
            <person name="Ye J."/>
            <person name="Ju F."/>
            <person name="Liu L."/>
            <person name="Boyd J.A."/>
            <person name="Deng Y."/>
            <person name="Parks D.H."/>
            <person name="Jiang X."/>
            <person name="Yin X."/>
            <person name="Woodcroft B.J."/>
            <person name="Tyson G.W."/>
            <person name="Hugenholtz P."/>
            <person name="Polz M.F."/>
            <person name="Zhang T."/>
        </authorList>
    </citation>
    <scope>NUCLEOTIDE SEQUENCE</scope>
    <source>
        <strain evidence="5">HKST-UBA02</strain>
    </source>
</reference>
<evidence type="ECO:0000256" key="2">
    <source>
        <dbReference type="ARBA" id="ARBA00023235"/>
    </source>
</evidence>
<dbReference type="EC" id="5.2.1.8" evidence="3"/>
<dbReference type="InterPro" id="IPR020892">
    <property type="entry name" value="Cyclophilin-type_PPIase_CS"/>
</dbReference>
<comment type="caution">
    <text evidence="5">The sequence shown here is derived from an EMBL/GenBank/DDBJ whole genome shotgun (WGS) entry which is preliminary data.</text>
</comment>
<dbReference type="CDD" id="cd00317">
    <property type="entry name" value="cyclophilin"/>
    <property type="match status" value="1"/>
</dbReference>
<dbReference type="InterPro" id="IPR029000">
    <property type="entry name" value="Cyclophilin-like_dom_sf"/>
</dbReference>
<name>A0A956NA11_UNCEI</name>
<comment type="function">
    <text evidence="3">PPIases accelerate the folding of proteins. It catalyzes the cis-trans isomerization of proline imidic peptide bonds in oligopeptides.</text>
</comment>
<dbReference type="GO" id="GO:0003755">
    <property type="term" value="F:peptidyl-prolyl cis-trans isomerase activity"/>
    <property type="evidence" value="ECO:0007669"/>
    <property type="project" value="UniProtKB-UniRule"/>
</dbReference>
<dbReference type="AlphaFoldDB" id="A0A956NA11"/>
<keyword evidence="1 3" id="KW-0697">Rotamase</keyword>
<sequence>MPKVVEFDKDHDYFVRMETNKGPILIKFLPDVAPMHVTAFMYLTKLGFYDGLNFHRVITGFMAQGGDPLGNGRGGPGYGFGGEFDPGVKHNRPGLLSMANTGQPNSDGSQFFLTFVPTPWLDGKHTIFGEVVEGMDTVKALEAVGSKGGQTSEPVGMQVVKVEVRKKS</sequence>
<dbReference type="GO" id="GO:0006457">
    <property type="term" value="P:protein folding"/>
    <property type="evidence" value="ECO:0007669"/>
    <property type="project" value="InterPro"/>
</dbReference>
<dbReference type="PRINTS" id="PR00153">
    <property type="entry name" value="CSAPPISMRASE"/>
</dbReference>
<dbReference type="InterPro" id="IPR044666">
    <property type="entry name" value="Cyclophilin_A-like"/>
</dbReference>
<evidence type="ECO:0000256" key="1">
    <source>
        <dbReference type="ARBA" id="ARBA00023110"/>
    </source>
</evidence>
<protein>
    <recommendedName>
        <fullName evidence="3">Peptidyl-prolyl cis-trans isomerase</fullName>
        <shortName evidence="3">PPIase</shortName>
        <ecNumber evidence="3">5.2.1.8</ecNumber>
    </recommendedName>
</protein>
<dbReference type="Pfam" id="PF00160">
    <property type="entry name" value="Pro_isomerase"/>
    <property type="match status" value="1"/>
</dbReference>
<dbReference type="PANTHER" id="PTHR45625:SF4">
    <property type="entry name" value="PEPTIDYLPROLYL ISOMERASE DOMAIN AND WD REPEAT-CONTAINING PROTEIN 1"/>
    <property type="match status" value="1"/>
</dbReference>
<accession>A0A956NA11</accession>
<dbReference type="PANTHER" id="PTHR45625">
    <property type="entry name" value="PEPTIDYL-PROLYL CIS-TRANS ISOMERASE-RELATED"/>
    <property type="match status" value="1"/>
</dbReference>
<reference evidence="5" key="1">
    <citation type="submission" date="2020-04" db="EMBL/GenBank/DDBJ databases">
        <authorList>
            <person name="Zhang T."/>
        </authorList>
    </citation>
    <scope>NUCLEOTIDE SEQUENCE</scope>
    <source>
        <strain evidence="5">HKST-UBA02</strain>
    </source>
</reference>
<dbReference type="InterPro" id="IPR002130">
    <property type="entry name" value="Cyclophilin-type_PPIase_dom"/>
</dbReference>
<evidence type="ECO:0000313" key="5">
    <source>
        <dbReference type="EMBL" id="MCA9755342.1"/>
    </source>
</evidence>
<comment type="similarity">
    <text evidence="3">Belongs to the cyclophilin-type PPIase family.</text>
</comment>
<gene>
    <name evidence="5" type="ORF">KDA27_06025</name>
</gene>